<dbReference type="InterPro" id="IPR011116">
    <property type="entry name" value="SecA_Wing/Scaffold"/>
</dbReference>
<evidence type="ECO:0000256" key="8">
    <source>
        <dbReference type="ARBA" id="ARBA00022840"/>
    </source>
</evidence>
<feature type="domain" description="SecA family profile" evidence="19">
    <location>
        <begin position="5"/>
        <end position="774"/>
    </location>
</feature>
<dbReference type="GO" id="GO:0005886">
    <property type="term" value="C:plasma membrane"/>
    <property type="evidence" value="ECO:0007669"/>
    <property type="project" value="UniProtKB-SubCell"/>
</dbReference>
<keyword evidence="11 13" id="KW-0811">Translocation</keyword>
<dbReference type="SUPFAM" id="SSF81767">
    <property type="entry name" value="Pre-protein crosslinking domain of SecA"/>
    <property type="match status" value="1"/>
</dbReference>
<name>A0A9X4RUR5_9FLAO</name>
<feature type="binding site" evidence="13">
    <location>
        <position position="179"/>
    </location>
    <ligand>
        <name>ATP</name>
        <dbReference type="ChEBI" id="CHEBI:30616"/>
    </ligand>
</feature>
<evidence type="ECO:0000259" key="19">
    <source>
        <dbReference type="PROSITE" id="PS51196"/>
    </source>
</evidence>
<comment type="function">
    <text evidence="13">Part of the Sec protein translocase complex. Interacts with the SecYEG preprotein conducting channel. Has a central role in coupling the hydrolysis of ATP to the transfer of proteins into and across the cell membrane, serving as an ATP-driven molecular motor driving the stepwise translocation of polypeptide chains across the membrane.</text>
</comment>
<dbReference type="SMART" id="SM00957">
    <property type="entry name" value="SecA_DEAD"/>
    <property type="match status" value="1"/>
</dbReference>
<proteinExistence type="inferred from homology"/>
<sequence>MGFLDKILKGFLGDKNEKDVKELRKYVDQVLQAEHEKIEKLSIDELRAKTDEFKQKIKDAVKEQDDQIADLKAKVEASEQIEEKDEFFHQIDQLNKAKYEIEEKVLSELLPEAFAVVKETAKRFYHNSEIEVEAKPFDRELAGQKDYVQLVGDTKAIWKNSWDAAGKEVIWDMIHYDVQLIGGTVLHQGKIAEMQTGEGKTLVATLPIYLNALTGRGVHVITVNNYLARRDATWIGPIMEFHGLSIDCIDNHQPNSEGRRQAYKKDIVYGTNNEFGFDYLRDNMATSMDNLVQQELNYAIIDEVDSVLIDDARTPLIISGPVPQGDRQEYDALKPTIDKLVRVQREELSKTLNDAKRFWKEGKSKEAGFELLKVFRGLPKYKPLIKFLSEDGTRTLLQKTESHYMQDNNREMHKIDDHLYFVIDEKQNQINLTDKGIEYLSKDNQDPDFFVLPEIGEEVAKIEQLDLPKEEEYAKKEEFFREFSVKSERIHSMNQLLKAYTLFEKDVEYVVMDGQVKIVDEQTGRIMDGRRYSDGLHQSIEAKENVKIEAATQTFATVTLQNYFRMYNKLSGMTGTAETEAGEFWEIYNLDVVVIPTNRPIARHDKEDKIYKTNREKFNAVIEEVTRLSRDEKRPVLVGTTSVEVSELLSRALQMRKIEHNVLNAKLHKREADVVAEAGQSGRVTIATNMAGRGTDIKLSEEVKAAGGLAIIGTERHDSRRVDRQLRGRAGRQGDPGSSQFFVSLEDSLMRLFGSEKISKLMDRMGHKEGDVLQHSMVSKSIERAQKKVEENNFGIRKRLLEYDDVMNKQREVIYTRRRNALNGERLDTDIANMIYDTVFSIVNIHKSTNKFKDFEMDLIKHFTMDSPVTPKEFESKSENDLVKIVFKAAMADYKMKVKSTAEKVYPVVANIFENNTQNFQRIQVPFTDGAKTLTVVSDLEKAYNTEGRQLIKDFEKGITLALIDEHWKEHLRDMDDLRRSVQNVTYEQKDPLVVYKEESFYMFRNMLDEVNRETISFLFKGELPAPDPRQIQQARQQREEKVETNRGEDMSQSSQANQQAANQQRGEQVEVTAPRQVVKIGRNERVNIRNVNSGEKQELKYKQAEPMIESGEWVLVED</sequence>
<dbReference type="FunFam" id="3.40.50.300:FF:000694">
    <property type="entry name" value="Preprotein translocase subunit SecA"/>
    <property type="match status" value="1"/>
</dbReference>
<evidence type="ECO:0000256" key="15">
    <source>
        <dbReference type="SAM" id="Coils"/>
    </source>
</evidence>
<evidence type="ECO:0000256" key="11">
    <source>
        <dbReference type="ARBA" id="ARBA00023010"/>
    </source>
</evidence>
<dbReference type="InterPro" id="IPR027417">
    <property type="entry name" value="P-loop_NTPase"/>
</dbReference>
<feature type="domain" description="Helicase ATP-binding" evidence="17">
    <location>
        <begin position="181"/>
        <end position="340"/>
    </location>
</feature>
<evidence type="ECO:0000256" key="6">
    <source>
        <dbReference type="ARBA" id="ARBA00022519"/>
    </source>
</evidence>
<dbReference type="Pfam" id="PF07517">
    <property type="entry name" value="SecA_DEAD"/>
    <property type="match status" value="1"/>
</dbReference>
<evidence type="ECO:0000259" key="17">
    <source>
        <dbReference type="PROSITE" id="PS51192"/>
    </source>
</evidence>
<dbReference type="CDD" id="cd17928">
    <property type="entry name" value="DEXDc_SecA"/>
    <property type="match status" value="1"/>
</dbReference>
<dbReference type="SUPFAM" id="SSF81886">
    <property type="entry name" value="Helical scaffold and wing domains of SecA"/>
    <property type="match status" value="1"/>
</dbReference>
<dbReference type="InterPro" id="IPR036670">
    <property type="entry name" value="SecA_X-link_sf"/>
</dbReference>
<keyword evidence="4 13" id="KW-1003">Cell membrane</keyword>
<comment type="caution">
    <text evidence="20">The sequence shown here is derived from an EMBL/GenBank/DDBJ whole genome shotgun (WGS) entry which is preliminary data.</text>
</comment>
<dbReference type="GO" id="GO:0065002">
    <property type="term" value="P:intracellular protein transmembrane transport"/>
    <property type="evidence" value="ECO:0007669"/>
    <property type="project" value="UniProtKB-UniRule"/>
</dbReference>
<keyword evidence="10 13" id="KW-1278">Translocase</keyword>
<dbReference type="SUPFAM" id="SSF52540">
    <property type="entry name" value="P-loop containing nucleoside triphosphate hydrolases"/>
    <property type="match status" value="2"/>
</dbReference>
<comment type="similarity">
    <text evidence="2 13 14">Belongs to the SecA family.</text>
</comment>
<feature type="compositionally biased region" description="Basic and acidic residues" evidence="16">
    <location>
        <begin position="1037"/>
        <end position="1050"/>
    </location>
</feature>
<dbReference type="PROSITE" id="PS51192">
    <property type="entry name" value="HELICASE_ATP_BIND_1"/>
    <property type="match status" value="1"/>
</dbReference>
<dbReference type="PANTHER" id="PTHR30612">
    <property type="entry name" value="SECA INNER MEMBRANE COMPONENT OF SEC PROTEIN SECRETION SYSTEM"/>
    <property type="match status" value="1"/>
</dbReference>
<dbReference type="NCBIfam" id="NF009536">
    <property type="entry name" value="PRK12901.1"/>
    <property type="match status" value="1"/>
</dbReference>
<dbReference type="InterPro" id="IPR020937">
    <property type="entry name" value="SecA_CS"/>
</dbReference>
<keyword evidence="9 13" id="KW-0653">Protein transport</keyword>
<dbReference type="PRINTS" id="PR00906">
    <property type="entry name" value="SECA"/>
</dbReference>
<dbReference type="Pfam" id="PF21090">
    <property type="entry name" value="P-loop_SecA"/>
    <property type="match status" value="1"/>
</dbReference>
<feature type="region of interest" description="Disordered" evidence="16">
    <location>
        <begin position="1027"/>
        <end position="1077"/>
    </location>
</feature>
<dbReference type="GO" id="GO:0005829">
    <property type="term" value="C:cytosol"/>
    <property type="evidence" value="ECO:0007669"/>
    <property type="project" value="TreeGrafter"/>
</dbReference>
<dbReference type="FunFam" id="3.40.50.300:FF:000246">
    <property type="entry name" value="Preprotein translocase subunit SecA"/>
    <property type="match status" value="1"/>
</dbReference>
<protein>
    <recommendedName>
        <fullName evidence="13 14">Protein translocase subunit SecA</fullName>
        <ecNumber evidence="13">7.4.2.8</ecNumber>
    </recommendedName>
</protein>
<feature type="binding site" evidence="13">
    <location>
        <begin position="197"/>
        <end position="201"/>
    </location>
    <ligand>
        <name>ATP</name>
        <dbReference type="ChEBI" id="CHEBI:30616"/>
    </ligand>
</feature>
<evidence type="ECO:0000256" key="7">
    <source>
        <dbReference type="ARBA" id="ARBA00022741"/>
    </source>
</evidence>
<dbReference type="GO" id="GO:0006605">
    <property type="term" value="P:protein targeting"/>
    <property type="evidence" value="ECO:0007669"/>
    <property type="project" value="UniProtKB-UniRule"/>
</dbReference>
<evidence type="ECO:0000313" key="21">
    <source>
        <dbReference type="Proteomes" id="UP001152599"/>
    </source>
</evidence>
<accession>A0A9X4RUR5</accession>
<evidence type="ECO:0000256" key="3">
    <source>
        <dbReference type="ARBA" id="ARBA00022448"/>
    </source>
</evidence>
<dbReference type="PROSITE" id="PS51196">
    <property type="entry name" value="SECA_MOTOR_DEAD"/>
    <property type="match status" value="1"/>
</dbReference>
<feature type="binding site" evidence="13">
    <location>
        <position position="696"/>
    </location>
    <ligand>
        <name>ATP</name>
        <dbReference type="ChEBI" id="CHEBI:30616"/>
    </ligand>
</feature>
<evidence type="ECO:0000256" key="14">
    <source>
        <dbReference type="RuleBase" id="RU003874"/>
    </source>
</evidence>
<evidence type="ECO:0000313" key="20">
    <source>
        <dbReference type="EMBL" id="MDG4945946.1"/>
    </source>
</evidence>
<dbReference type="InterPro" id="IPR000185">
    <property type="entry name" value="SecA"/>
</dbReference>
<keyword evidence="12 13" id="KW-0472">Membrane</keyword>
<dbReference type="InterPro" id="IPR014018">
    <property type="entry name" value="SecA_motor_DEAD"/>
</dbReference>
<dbReference type="GO" id="GO:0031522">
    <property type="term" value="C:cell envelope Sec protein transport complex"/>
    <property type="evidence" value="ECO:0007669"/>
    <property type="project" value="TreeGrafter"/>
</dbReference>
<dbReference type="GO" id="GO:0017038">
    <property type="term" value="P:protein import"/>
    <property type="evidence" value="ECO:0007669"/>
    <property type="project" value="InterPro"/>
</dbReference>
<evidence type="ECO:0000256" key="13">
    <source>
        <dbReference type="HAMAP-Rule" id="MF_01382"/>
    </source>
</evidence>
<dbReference type="EC" id="7.4.2.8" evidence="13"/>
<evidence type="ECO:0000256" key="5">
    <source>
        <dbReference type="ARBA" id="ARBA00022490"/>
    </source>
</evidence>
<evidence type="ECO:0000256" key="1">
    <source>
        <dbReference type="ARBA" id="ARBA00004496"/>
    </source>
</evidence>
<dbReference type="GO" id="GO:0043952">
    <property type="term" value="P:protein transport by the Sec complex"/>
    <property type="evidence" value="ECO:0007669"/>
    <property type="project" value="TreeGrafter"/>
</dbReference>
<dbReference type="PROSITE" id="PS51194">
    <property type="entry name" value="HELICASE_CTER"/>
    <property type="match status" value="1"/>
</dbReference>
<dbReference type="Gene3D" id="1.10.3060.10">
    <property type="entry name" value="Helical scaffold and wing domains of SecA"/>
    <property type="match status" value="1"/>
</dbReference>
<dbReference type="Gene3D" id="3.90.1440.10">
    <property type="entry name" value="SecA, preprotein cross-linking domain"/>
    <property type="match status" value="1"/>
</dbReference>
<dbReference type="CDD" id="cd18803">
    <property type="entry name" value="SF2_C_secA"/>
    <property type="match status" value="1"/>
</dbReference>
<feature type="domain" description="Helicase C-terminal" evidence="18">
    <location>
        <begin position="605"/>
        <end position="790"/>
    </location>
</feature>
<dbReference type="GO" id="GO:0005524">
    <property type="term" value="F:ATP binding"/>
    <property type="evidence" value="ECO:0007669"/>
    <property type="project" value="UniProtKB-UniRule"/>
</dbReference>
<keyword evidence="15" id="KW-0175">Coiled coil</keyword>
<evidence type="ECO:0000256" key="16">
    <source>
        <dbReference type="SAM" id="MobiDB-lite"/>
    </source>
</evidence>
<dbReference type="AlphaFoldDB" id="A0A9X4RUR5"/>
<dbReference type="SMART" id="SM00958">
    <property type="entry name" value="SecA_PP_bind"/>
    <property type="match status" value="1"/>
</dbReference>
<dbReference type="Gene3D" id="3.40.50.300">
    <property type="entry name" value="P-loop containing nucleotide triphosphate hydrolases"/>
    <property type="match status" value="2"/>
</dbReference>
<gene>
    <name evidence="13 20" type="primary">secA</name>
    <name evidence="20" type="ORF">NMK71_05935</name>
</gene>
<keyword evidence="3 13" id="KW-0813">Transport</keyword>
<feature type="compositionally biased region" description="Low complexity" evidence="16">
    <location>
        <begin position="1052"/>
        <end position="1065"/>
    </location>
</feature>
<keyword evidence="21" id="KW-1185">Reference proteome</keyword>
<dbReference type="RefSeq" id="WP_304420472.1">
    <property type="nucleotide sequence ID" value="NZ_JANCMU010000002.1"/>
</dbReference>
<dbReference type="InterPro" id="IPR001650">
    <property type="entry name" value="Helicase_C-like"/>
</dbReference>
<comment type="subcellular location">
    <subcellularLocation>
        <location evidence="13">Cell membrane</location>
        <topology evidence="13">Peripheral membrane protein</topology>
        <orientation evidence="13">Cytoplasmic side</orientation>
    </subcellularLocation>
    <subcellularLocation>
        <location evidence="1 13">Cytoplasm</location>
    </subcellularLocation>
    <text evidence="13">Distribution is 50-50.</text>
</comment>
<dbReference type="Pfam" id="PF07516">
    <property type="entry name" value="SecA_SW"/>
    <property type="match status" value="1"/>
</dbReference>
<dbReference type="EMBL" id="JANCMU010000002">
    <property type="protein sequence ID" value="MDG4945946.1"/>
    <property type="molecule type" value="Genomic_DNA"/>
</dbReference>
<keyword evidence="7 13" id="KW-0547">Nucleotide-binding</keyword>
<evidence type="ECO:0000259" key="18">
    <source>
        <dbReference type="PROSITE" id="PS51194"/>
    </source>
</evidence>
<keyword evidence="5 13" id="KW-0963">Cytoplasm</keyword>
<dbReference type="Proteomes" id="UP001152599">
    <property type="component" value="Unassembled WGS sequence"/>
</dbReference>
<dbReference type="PROSITE" id="PS01312">
    <property type="entry name" value="SECA"/>
    <property type="match status" value="1"/>
</dbReference>
<dbReference type="NCBIfam" id="TIGR00963">
    <property type="entry name" value="secA"/>
    <property type="match status" value="1"/>
</dbReference>
<dbReference type="InterPro" id="IPR044722">
    <property type="entry name" value="SecA_SF2_C"/>
</dbReference>
<dbReference type="GO" id="GO:0008564">
    <property type="term" value="F:protein-exporting ATPase activity"/>
    <property type="evidence" value="ECO:0007669"/>
    <property type="project" value="UniProtKB-EC"/>
</dbReference>
<comment type="catalytic activity">
    <reaction evidence="13">
        <text>ATP + H2O + cellular proteinSide 1 = ADP + phosphate + cellular proteinSide 2.</text>
        <dbReference type="EC" id="7.4.2.8"/>
    </reaction>
</comment>
<evidence type="ECO:0000256" key="4">
    <source>
        <dbReference type="ARBA" id="ARBA00022475"/>
    </source>
</evidence>
<dbReference type="InterPro" id="IPR011130">
    <property type="entry name" value="SecA_preprotein_X-link_dom"/>
</dbReference>
<evidence type="ECO:0000256" key="9">
    <source>
        <dbReference type="ARBA" id="ARBA00022927"/>
    </source>
</evidence>
<comment type="subunit">
    <text evidence="13">Monomer and homodimer. Part of the essential Sec protein translocation apparatus which comprises SecA, SecYEG and auxiliary proteins SecDF. Other proteins may also be involved.</text>
</comment>
<evidence type="ECO:0000256" key="10">
    <source>
        <dbReference type="ARBA" id="ARBA00022967"/>
    </source>
</evidence>
<dbReference type="InterPro" id="IPR014001">
    <property type="entry name" value="Helicase_ATP-bd"/>
</dbReference>
<organism evidence="20 21">
    <name type="scientific">Profundicola chukchiensis</name>
    <dbReference type="NCBI Taxonomy" id="2961959"/>
    <lineage>
        <taxon>Bacteria</taxon>
        <taxon>Pseudomonadati</taxon>
        <taxon>Bacteroidota</taxon>
        <taxon>Flavobacteriia</taxon>
        <taxon>Flavobacteriales</taxon>
        <taxon>Weeksellaceae</taxon>
        <taxon>Profundicola</taxon>
    </lineage>
</organism>
<dbReference type="HAMAP" id="MF_01382">
    <property type="entry name" value="SecA"/>
    <property type="match status" value="1"/>
</dbReference>
<evidence type="ECO:0000256" key="2">
    <source>
        <dbReference type="ARBA" id="ARBA00007650"/>
    </source>
</evidence>
<dbReference type="InterPro" id="IPR011115">
    <property type="entry name" value="SecA_DEAD"/>
</dbReference>
<evidence type="ECO:0000256" key="12">
    <source>
        <dbReference type="ARBA" id="ARBA00023136"/>
    </source>
</evidence>
<keyword evidence="8 13" id="KW-0067">ATP-binding</keyword>
<dbReference type="InterPro" id="IPR036266">
    <property type="entry name" value="SecA_Wing/Scaffold_sf"/>
</dbReference>
<keyword evidence="6" id="KW-0997">Cell inner membrane</keyword>
<dbReference type="Pfam" id="PF01043">
    <property type="entry name" value="SecA_PP_bind"/>
    <property type="match status" value="1"/>
</dbReference>
<reference evidence="20" key="1">
    <citation type="submission" date="2022-07" db="EMBL/GenBank/DDBJ databases">
        <title>Description and genome-wide analysis of Profundicola chukchiensis gen. nov., sp. nov., marine bacteria isolated from bottom sediments of the Chukchi Sea.</title>
        <authorList>
            <person name="Romanenko L."/>
            <person name="Otstavnykh N."/>
            <person name="Kurilenko V."/>
            <person name="Eremeev V."/>
            <person name="Velansky P."/>
            <person name="Mikhailov V."/>
            <person name="Isaeva M."/>
        </authorList>
    </citation>
    <scope>NUCLEOTIDE SEQUENCE</scope>
    <source>
        <strain evidence="20">KMM 9713</strain>
    </source>
</reference>
<feature type="coiled-coil region" evidence="15">
    <location>
        <begin position="43"/>
        <end position="81"/>
    </location>
</feature>
<dbReference type="PANTHER" id="PTHR30612:SF0">
    <property type="entry name" value="CHLOROPLAST PROTEIN-TRANSPORTING ATPASE"/>
    <property type="match status" value="1"/>
</dbReference>